<feature type="domain" description="Fe/B12 periplasmic-binding" evidence="5">
    <location>
        <begin position="196"/>
        <end position="330"/>
    </location>
</feature>
<evidence type="ECO:0000256" key="3">
    <source>
        <dbReference type="ARBA" id="ARBA00022729"/>
    </source>
</evidence>
<evidence type="ECO:0000256" key="2">
    <source>
        <dbReference type="ARBA" id="ARBA00022448"/>
    </source>
</evidence>
<reference evidence="6 7" key="2">
    <citation type="journal article" date="2014" name="PLoS Genet.">
        <title>Phylogenetically driven sequencing of extremely halophilic archaea reveals strategies for static and dynamic osmo-response.</title>
        <authorList>
            <person name="Becker E.A."/>
            <person name="Seitzer P.M."/>
            <person name="Tritt A."/>
            <person name="Larsen D."/>
            <person name="Krusor M."/>
            <person name="Yao A.I."/>
            <person name="Wu D."/>
            <person name="Madern D."/>
            <person name="Eisen J.A."/>
            <person name="Darling A.E."/>
            <person name="Facciotti M.T."/>
        </authorList>
    </citation>
    <scope>NUCLEOTIDE SEQUENCE [LARGE SCALE GENOMIC DNA]</scope>
    <source>
        <strain evidence="7">ATCC 29605 / DSM 3757 / JCM 8879 / NBRC 14742 / NCIMB 2012 / VKM B-1768 / DS2</strain>
    </source>
</reference>
<dbReference type="InterPro" id="IPR006311">
    <property type="entry name" value="TAT_signal"/>
</dbReference>
<sequence length="392" mass="43383">MVNKYKRLTRRDYVKYGAAAATAALAGCGGQSASDPPTTEANTTATPTDDERYAATLSPAGRVEFTEPPENVFTVLLHHADMAVALGQGESLNGMYNPEGFGQLYDLLFERLPGVSVDWSGLVDTWNPDKEELYELDSDIHLEDPALMATMKAWEPDDVAEIRTEVAPWFGNSLSRNHSEPPARWADQYRYHTLWEIFERVAAVFQARARYEALAEIHGDLISTITAGLEETEARPSTARFLWRGGIWVYPLNGPGTVRAHTRVFDAEDALADVPSGTQIDMEALVEADPDVVLVDGGLGPDWTTTKQELYDEPTAQGLSAVANDRVFPIGVRYGGPLMNLFQLEMIAKQLYPEQFGAWPTYEGGPYPDVPEAERLFDRQRVADIINGDLQP</sequence>
<name>A0A384L5A4_HALVD</name>
<evidence type="ECO:0000256" key="4">
    <source>
        <dbReference type="SAM" id="MobiDB-lite"/>
    </source>
</evidence>
<dbReference type="SUPFAM" id="SSF53807">
    <property type="entry name" value="Helical backbone' metal receptor"/>
    <property type="match status" value="1"/>
</dbReference>
<dbReference type="Proteomes" id="UP000011532">
    <property type="component" value="Unassembled WGS sequence"/>
</dbReference>
<evidence type="ECO:0000259" key="5">
    <source>
        <dbReference type="Pfam" id="PF01497"/>
    </source>
</evidence>
<protein>
    <submittedName>
        <fullName evidence="6">Putative iron-III ABC transporter periplasmic substrate-binding protein</fullName>
    </submittedName>
</protein>
<dbReference type="RefSeq" id="WP_004041925.1">
    <property type="nucleotide sequence ID" value="NC_013967.1"/>
</dbReference>
<dbReference type="InterPro" id="IPR051313">
    <property type="entry name" value="Bact_iron-sidero_bind"/>
</dbReference>
<dbReference type="EMBL" id="AOHU01000038">
    <property type="protein sequence ID" value="ELY34555.1"/>
    <property type="molecule type" value="Genomic_DNA"/>
</dbReference>
<organism evidence="6 7">
    <name type="scientific">Haloferax volcanii (strain ATCC 29605 / DSM 3757 / JCM 8879 / NBRC 14742 / NCIMB 2012 / VKM B-1768 / DS2)</name>
    <name type="common">Halobacterium volcanii</name>
    <dbReference type="NCBI Taxonomy" id="309800"/>
    <lineage>
        <taxon>Archaea</taxon>
        <taxon>Methanobacteriati</taxon>
        <taxon>Methanobacteriota</taxon>
        <taxon>Stenosarchaea group</taxon>
        <taxon>Halobacteria</taxon>
        <taxon>Halobacteriales</taxon>
        <taxon>Haloferacaceae</taxon>
        <taxon>Haloferax</taxon>
    </lineage>
</organism>
<dbReference type="OrthoDB" id="304381at2157"/>
<dbReference type="PROSITE" id="PS51257">
    <property type="entry name" value="PROKAR_LIPOPROTEIN"/>
    <property type="match status" value="1"/>
</dbReference>
<gene>
    <name evidence="6" type="ORF">C498_05486</name>
</gene>
<keyword evidence="2" id="KW-0813">Transport</keyword>
<evidence type="ECO:0000313" key="7">
    <source>
        <dbReference type="Proteomes" id="UP000011532"/>
    </source>
</evidence>
<dbReference type="InterPro" id="IPR002491">
    <property type="entry name" value="ABC_transptr_periplasmic_BD"/>
</dbReference>
<comment type="subcellular location">
    <subcellularLocation>
        <location evidence="1">Cell envelope</location>
    </subcellularLocation>
</comment>
<dbReference type="Gene3D" id="3.40.50.1980">
    <property type="entry name" value="Nitrogenase molybdenum iron protein domain"/>
    <property type="match status" value="2"/>
</dbReference>
<keyword evidence="3" id="KW-0732">Signal</keyword>
<accession>A0A384L5A4</accession>
<dbReference type="PANTHER" id="PTHR30532">
    <property type="entry name" value="IRON III DICITRATE-BINDING PERIPLASMIC PROTEIN"/>
    <property type="match status" value="1"/>
</dbReference>
<comment type="caution">
    <text evidence="6">The sequence shown here is derived from an EMBL/GenBank/DDBJ whole genome shotgun (WGS) entry which is preliminary data.</text>
</comment>
<dbReference type="Pfam" id="PF01497">
    <property type="entry name" value="Peripla_BP_2"/>
    <property type="match status" value="1"/>
</dbReference>
<dbReference type="PANTHER" id="PTHR30532:SF1">
    <property type="entry name" value="IRON(3+)-HYDROXAMATE-BINDING PROTEIN FHUD"/>
    <property type="match status" value="1"/>
</dbReference>
<dbReference type="GeneID" id="8925436"/>
<proteinExistence type="predicted"/>
<feature type="region of interest" description="Disordered" evidence="4">
    <location>
        <begin position="28"/>
        <end position="48"/>
    </location>
</feature>
<reference evidence="7" key="1">
    <citation type="submission" date="2012-11" db="EMBL/GenBank/DDBJ databases">
        <authorList>
            <person name="Becker E.A."/>
            <person name="Seitzer P."/>
            <person name="Tritt A."/>
            <person name="Larsen D."/>
            <person name="Yao A."/>
            <person name="Wu D."/>
            <person name="Darling A."/>
            <person name="Eisen J.A."/>
            <person name="Facciotti M.T."/>
        </authorList>
    </citation>
    <scope>NUCLEOTIDE SEQUENCE [LARGE SCALE GENOMIC DNA]</scope>
    <source>
        <strain evidence="7">ATCC 29605 / DSM 3757 / JCM 8879 / NBRC 14742 / NCIMB 2012 / VKM B-1768 / DS2</strain>
    </source>
</reference>
<dbReference type="PROSITE" id="PS51318">
    <property type="entry name" value="TAT"/>
    <property type="match status" value="1"/>
</dbReference>
<dbReference type="AlphaFoldDB" id="A0A384L5A4"/>
<feature type="compositionally biased region" description="Low complexity" evidence="4">
    <location>
        <begin position="35"/>
        <end position="47"/>
    </location>
</feature>
<evidence type="ECO:0000313" key="6">
    <source>
        <dbReference type="EMBL" id="ELY34555.1"/>
    </source>
</evidence>
<evidence type="ECO:0000256" key="1">
    <source>
        <dbReference type="ARBA" id="ARBA00004196"/>
    </source>
</evidence>